<dbReference type="HOGENOM" id="CLU_2210597_0_0_1"/>
<dbReference type="GeneID" id="18922447"/>
<evidence type="ECO:0000313" key="2">
    <source>
        <dbReference type="Proteomes" id="UP000001072"/>
    </source>
</evidence>
<dbReference type="EMBL" id="GL883100">
    <property type="protein sequence ID" value="EGG08520.1"/>
    <property type="molecule type" value="Genomic_DNA"/>
</dbReference>
<proteinExistence type="predicted"/>
<name>F4RGJ9_MELLP</name>
<reference evidence="2" key="1">
    <citation type="journal article" date="2011" name="Proc. Natl. Acad. Sci. U.S.A.">
        <title>Obligate biotrophy features unraveled by the genomic analysis of rust fungi.</title>
        <authorList>
            <person name="Duplessis S."/>
            <person name="Cuomo C.A."/>
            <person name="Lin Y.-C."/>
            <person name="Aerts A."/>
            <person name="Tisserant E."/>
            <person name="Veneault-Fourrey C."/>
            <person name="Joly D.L."/>
            <person name="Hacquard S."/>
            <person name="Amselem J."/>
            <person name="Cantarel B.L."/>
            <person name="Chiu R."/>
            <person name="Coutinho P.M."/>
            <person name="Feau N."/>
            <person name="Field M."/>
            <person name="Frey P."/>
            <person name="Gelhaye E."/>
            <person name="Goldberg J."/>
            <person name="Grabherr M.G."/>
            <person name="Kodira C.D."/>
            <person name="Kohler A."/>
            <person name="Kuees U."/>
            <person name="Lindquist E.A."/>
            <person name="Lucas S.M."/>
            <person name="Mago R."/>
            <person name="Mauceli E."/>
            <person name="Morin E."/>
            <person name="Murat C."/>
            <person name="Pangilinan J.L."/>
            <person name="Park R."/>
            <person name="Pearson M."/>
            <person name="Quesneville H."/>
            <person name="Rouhier N."/>
            <person name="Sakthikumar S."/>
            <person name="Salamov A.A."/>
            <person name="Schmutz J."/>
            <person name="Selles B."/>
            <person name="Shapiro H."/>
            <person name="Tanguay P."/>
            <person name="Tuskan G.A."/>
            <person name="Henrissat B."/>
            <person name="Van de Peer Y."/>
            <person name="Rouze P."/>
            <person name="Ellis J.G."/>
            <person name="Dodds P.N."/>
            <person name="Schein J.E."/>
            <person name="Zhong S."/>
            <person name="Hamelin R.C."/>
            <person name="Grigoriev I.V."/>
            <person name="Szabo L.J."/>
            <person name="Martin F."/>
        </authorList>
    </citation>
    <scope>NUCLEOTIDE SEQUENCE [LARGE SCALE GENOMIC DNA]</scope>
    <source>
        <strain evidence="2">98AG31 / pathotype 3-4-7</strain>
    </source>
</reference>
<keyword evidence="2" id="KW-1185">Reference proteome</keyword>
<dbReference type="VEuPathDB" id="FungiDB:MELLADRAFT_104933"/>
<sequence length="107" mass="11813">MARIGLRGRRAPVYGGSVAKMRGDKKVIMCSPILLDTSQSAKHASGETVARVKEASKGLVDLDKLWNSTQRYEPIFVLRQLEDFPSTRIDLAIDDSIMDAGSVHVRL</sequence>
<protein>
    <submittedName>
        <fullName evidence="1">Uncharacterized protein</fullName>
    </submittedName>
</protein>
<organism evidence="2">
    <name type="scientific">Melampsora larici-populina (strain 98AG31 / pathotype 3-4-7)</name>
    <name type="common">Poplar leaf rust fungus</name>
    <dbReference type="NCBI Taxonomy" id="747676"/>
    <lineage>
        <taxon>Eukaryota</taxon>
        <taxon>Fungi</taxon>
        <taxon>Dikarya</taxon>
        <taxon>Basidiomycota</taxon>
        <taxon>Pucciniomycotina</taxon>
        <taxon>Pucciniomycetes</taxon>
        <taxon>Pucciniales</taxon>
        <taxon>Melampsoraceae</taxon>
        <taxon>Melampsora</taxon>
    </lineage>
</organism>
<dbReference type="RefSeq" id="XP_007408106.1">
    <property type="nucleotide sequence ID" value="XM_007408044.1"/>
</dbReference>
<dbReference type="KEGG" id="mlr:MELLADRAFT_104933"/>
<dbReference type="AlphaFoldDB" id="F4RGJ9"/>
<accession>F4RGJ9</accession>
<dbReference type="Proteomes" id="UP000001072">
    <property type="component" value="Unassembled WGS sequence"/>
</dbReference>
<evidence type="ECO:0000313" key="1">
    <source>
        <dbReference type="EMBL" id="EGG08520.1"/>
    </source>
</evidence>
<gene>
    <name evidence="1" type="ORF">MELLADRAFT_104933</name>
</gene>
<dbReference type="InParanoid" id="F4RGJ9"/>